<keyword evidence="2" id="KW-1133">Transmembrane helix</keyword>
<feature type="region of interest" description="Disordered" evidence="1">
    <location>
        <begin position="101"/>
        <end position="120"/>
    </location>
</feature>
<proteinExistence type="predicted"/>
<feature type="transmembrane region" description="Helical" evidence="2">
    <location>
        <begin position="13"/>
        <end position="33"/>
    </location>
</feature>
<evidence type="ECO:0000313" key="3">
    <source>
        <dbReference type="EMBL" id="SDW50544.1"/>
    </source>
</evidence>
<evidence type="ECO:0000313" key="4">
    <source>
        <dbReference type="Proteomes" id="UP000183400"/>
    </source>
</evidence>
<keyword evidence="2" id="KW-0812">Transmembrane</keyword>
<accession>A0A1H2U500</accession>
<reference evidence="4" key="1">
    <citation type="submission" date="2016-10" db="EMBL/GenBank/DDBJ databases">
        <authorList>
            <person name="Varghese N."/>
            <person name="Submissions S."/>
        </authorList>
    </citation>
    <scope>NUCLEOTIDE SEQUENCE [LARGE SCALE GENOMIC DNA]</scope>
    <source>
        <strain evidence="4">DSM 27839</strain>
    </source>
</reference>
<gene>
    <name evidence="3" type="ORF">SAMN05444358_1011017</name>
</gene>
<protein>
    <recommendedName>
        <fullName evidence="5">Inner membrane protein YiaW</fullName>
    </recommendedName>
</protein>
<dbReference type="EMBL" id="FNNP01000001">
    <property type="protein sequence ID" value="SDW50544.1"/>
    <property type="molecule type" value="Genomic_DNA"/>
</dbReference>
<name>A0A1H2U500_9RHOB</name>
<evidence type="ECO:0008006" key="5">
    <source>
        <dbReference type="Google" id="ProtNLM"/>
    </source>
</evidence>
<dbReference type="Pfam" id="PF11742">
    <property type="entry name" value="DUF3302"/>
    <property type="match status" value="1"/>
</dbReference>
<evidence type="ECO:0000256" key="1">
    <source>
        <dbReference type="SAM" id="MobiDB-lite"/>
    </source>
</evidence>
<keyword evidence="4" id="KW-1185">Reference proteome</keyword>
<dbReference type="InterPro" id="IPR011223">
    <property type="entry name" value="UCP028770"/>
</dbReference>
<dbReference type="RefSeq" id="WP_074734960.1">
    <property type="nucleotide sequence ID" value="NZ_FNNP01000001.1"/>
</dbReference>
<keyword evidence="2" id="KW-0472">Membrane</keyword>
<dbReference type="OrthoDB" id="5737744at2"/>
<sequence>MGLLGQPLGYYDYLTFVALILLLAAVMALFLFIMGLPGRIAIKRNHPHAEAVKIMGWMGFLAIVPWVHAFIWAFHDGVTVDMRRGPEDERKAIRDEIKRLGGTVRPEYQDPLDTDETKQA</sequence>
<feature type="transmembrane region" description="Helical" evidence="2">
    <location>
        <begin position="54"/>
        <end position="74"/>
    </location>
</feature>
<dbReference type="AlphaFoldDB" id="A0A1H2U500"/>
<evidence type="ECO:0000256" key="2">
    <source>
        <dbReference type="SAM" id="Phobius"/>
    </source>
</evidence>
<dbReference type="Proteomes" id="UP000183400">
    <property type="component" value="Unassembled WGS sequence"/>
</dbReference>
<organism evidence="3 4">
    <name type="scientific">Ruegeria halocynthiae</name>
    <dbReference type="NCBI Taxonomy" id="985054"/>
    <lineage>
        <taxon>Bacteria</taxon>
        <taxon>Pseudomonadati</taxon>
        <taxon>Pseudomonadota</taxon>
        <taxon>Alphaproteobacteria</taxon>
        <taxon>Rhodobacterales</taxon>
        <taxon>Roseobacteraceae</taxon>
        <taxon>Ruegeria</taxon>
    </lineage>
</organism>
<dbReference type="STRING" id="985054.SAMN05444358_1011017"/>